<reference evidence="1" key="1">
    <citation type="submission" date="2020-03" db="EMBL/GenBank/DDBJ databases">
        <title>The deep terrestrial virosphere.</title>
        <authorList>
            <person name="Holmfeldt K."/>
            <person name="Nilsson E."/>
            <person name="Simone D."/>
            <person name="Lopez-Fernandez M."/>
            <person name="Wu X."/>
            <person name="de Brujin I."/>
            <person name="Lundin D."/>
            <person name="Andersson A."/>
            <person name="Bertilsson S."/>
            <person name="Dopson M."/>
        </authorList>
    </citation>
    <scope>NUCLEOTIDE SEQUENCE</scope>
    <source>
        <strain evidence="1">MM415A02089</strain>
        <strain evidence="2">MM415B03045</strain>
    </source>
</reference>
<dbReference type="EMBL" id="MT142684">
    <property type="protein sequence ID" value="QJA87142.1"/>
    <property type="molecule type" value="Genomic_DNA"/>
</dbReference>
<proteinExistence type="predicted"/>
<accession>A0A6M3JVT6</accession>
<name>A0A6M3JVT6_9ZZZZ</name>
<sequence length="69" mass="7992">MAIYAYDCEHCKAGFEIRAEMPGFDYYPCPKCTAPAPRIPSPVTWSFGWRLADECHERFGPRDEYVKDV</sequence>
<organism evidence="1">
    <name type="scientific">viral metagenome</name>
    <dbReference type="NCBI Taxonomy" id="1070528"/>
    <lineage>
        <taxon>unclassified sequences</taxon>
        <taxon>metagenomes</taxon>
        <taxon>organismal metagenomes</taxon>
    </lineage>
</organism>
<dbReference type="AlphaFoldDB" id="A0A6M3JVT6"/>
<evidence type="ECO:0000313" key="1">
    <source>
        <dbReference type="EMBL" id="QJA74166.1"/>
    </source>
</evidence>
<gene>
    <name evidence="1" type="ORF">MM415A02089_0015</name>
    <name evidence="2" type="ORF">MM415B03045_0007</name>
</gene>
<protein>
    <submittedName>
        <fullName evidence="1">Uncharacterized protein</fullName>
    </submittedName>
</protein>
<evidence type="ECO:0000313" key="2">
    <source>
        <dbReference type="EMBL" id="QJA87142.1"/>
    </source>
</evidence>
<dbReference type="EMBL" id="MT142078">
    <property type="protein sequence ID" value="QJA74166.1"/>
    <property type="molecule type" value="Genomic_DNA"/>
</dbReference>